<keyword evidence="2" id="KW-1185">Reference proteome</keyword>
<organism evidence="1 2">
    <name type="scientific">Salinimonas profundi</name>
    <dbReference type="NCBI Taxonomy" id="2729140"/>
    <lineage>
        <taxon>Bacteria</taxon>
        <taxon>Pseudomonadati</taxon>
        <taxon>Pseudomonadota</taxon>
        <taxon>Gammaproteobacteria</taxon>
        <taxon>Alteromonadales</taxon>
        <taxon>Alteromonadaceae</taxon>
        <taxon>Alteromonas/Salinimonas group</taxon>
        <taxon>Salinimonas</taxon>
    </lineage>
</organism>
<evidence type="ECO:0000313" key="2">
    <source>
        <dbReference type="Proteomes" id="UP000624419"/>
    </source>
</evidence>
<sequence length="344" mass="38329">MTNKKAVQILTTIVAALLTGHFFLAEPKDAPERLSRAATKVQAATAANDTVITINPLNLAEQNNNTVSLNDTVNSKQWCKAERNLTEQQRITHRKAALEWDASRGNILIPDYRSAFESKNSNLIAPYVGMQLDKVIRHAQNDDEFALLTLLQRKDAPKKAKDRSAHRLMVLGNTSLALSHLVMKELYLAKYEFAKEGTVSDAVKSHLLNSLAYVSYGIERLDASALRAYVIGTQPKNLNRDFNPDEALDEISSANITDRKNHLIDYINAERLQIHLEPVGNSHIPKIAQREFDISVAILYANFASQIGESESLSKVSVYDFSRKSDCVSEYISKLTQSDSASVQ</sequence>
<name>A0ABR8LJR9_9ALTE</name>
<protein>
    <submittedName>
        <fullName evidence="1">Uncharacterized protein</fullName>
    </submittedName>
</protein>
<gene>
    <name evidence="1" type="ORF">HHX48_08735</name>
</gene>
<dbReference type="EMBL" id="JABBXD010000003">
    <property type="protein sequence ID" value="MBD3585818.1"/>
    <property type="molecule type" value="Genomic_DNA"/>
</dbReference>
<comment type="caution">
    <text evidence="1">The sequence shown here is derived from an EMBL/GenBank/DDBJ whole genome shotgun (WGS) entry which is preliminary data.</text>
</comment>
<reference evidence="1 2" key="1">
    <citation type="submission" date="2020-04" db="EMBL/GenBank/DDBJ databases">
        <title>Salinimonas sp. HHU 13199.</title>
        <authorList>
            <person name="Cui X."/>
            <person name="Zhang D."/>
        </authorList>
    </citation>
    <scope>NUCLEOTIDE SEQUENCE [LARGE SCALE GENOMIC DNA]</scope>
    <source>
        <strain evidence="1 2">HHU 13199</strain>
    </source>
</reference>
<dbReference type="Proteomes" id="UP000624419">
    <property type="component" value="Unassembled WGS sequence"/>
</dbReference>
<dbReference type="RefSeq" id="WP_191024201.1">
    <property type="nucleotide sequence ID" value="NZ_JABBXD010000003.1"/>
</dbReference>
<proteinExistence type="predicted"/>
<accession>A0ABR8LJR9</accession>
<evidence type="ECO:0000313" key="1">
    <source>
        <dbReference type="EMBL" id="MBD3585818.1"/>
    </source>
</evidence>